<dbReference type="InterPro" id="IPR017853">
    <property type="entry name" value="GH"/>
</dbReference>
<feature type="chain" id="PRO_5046385174" evidence="1">
    <location>
        <begin position="21"/>
        <end position="309"/>
    </location>
</feature>
<gene>
    <name evidence="3" type="ORF">JWG45_06015</name>
</gene>
<dbReference type="InterPro" id="IPR029070">
    <property type="entry name" value="Chitinase_insertion_sf"/>
</dbReference>
<dbReference type="PANTHER" id="PTHR46066">
    <property type="entry name" value="CHITINASE DOMAIN-CONTAINING PROTEIN 1 FAMILY MEMBER"/>
    <property type="match status" value="1"/>
</dbReference>
<protein>
    <submittedName>
        <fullName evidence="3">Glycosyl hydrolase</fullName>
    </submittedName>
</protein>
<name>A0ABS2U8M1_9LEPT</name>
<dbReference type="Pfam" id="PF00704">
    <property type="entry name" value="Glyco_hydro_18"/>
    <property type="match status" value="1"/>
</dbReference>
<dbReference type="Gene3D" id="3.10.50.10">
    <property type="match status" value="1"/>
</dbReference>
<evidence type="ECO:0000256" key="1">
    <source>
        <dbReference type="SAM" id="SignalP"/>
    </source>
</evidence>
<dbReference type="RefSeq" id="WP_205278854.1">
    <property type="nucleotide sequence ID" value="NZ_JAFFPU010000024.1"/>
</dbReference>
<evidence type="ECO:0000259" key="2">
    <source>
        <dbReference type="PROSITE" id="PS51910"/>
    </source>
</evidence>
<dbReference type="PROSITE" id="PS51910">
    <property type="entry name" value="GH18_2"/>
    <property type="match status" value="1"/>
</dbReference>
<keyword evidence="3" id="KW-0378">Hydrolase</keyword>
<keyword evidence="1" id="KW-0732">Signal</keyword>
<keyword evidence="4" id="KW-1185">Reference proteome</keyword>
<dbReference type="InterPro" id="IPR001223">
    <property type="entry name" value="Glyco_hydro18_cat"/>
</dbReference>
<accession>A0ABS2U8M1</accession>
<evidence type="ECO:0000313" key="4">
    <source>
        <dbReference type="Proteomes" id="UP000724686"/>
    </source>
</evidence>
<dbReference type="EMBL" id="JAFFPU010000024">
    <property type="protein sequence ID" value="MBM9576708.1"/>
    <property type="molecule type" value="Genomic_DNA"/>
</dbReference>
<dbReference type="PANTHER" id="PTHR46066:SF2">
    <property type="entry name" value="CHITINASE DOMAIN-CONTAINING PROTEIN 1"/>
    <property type="match status" value="1"/>
</dbReference>
<dbReference type="GO" id="GO:0016787">
    <property type="term" value="F:hydrolase activity"/>
    <property type="evidence" value="ECO:0007669"/>
    <property type="project" value="UniProtKB-KW"/>
</dbReference>
<sequence length="309" mass="35781">MIILKILTLLCLWNVSSLFAKDPKPIWNYTTHESIERESLSYWTDFFSKSHTLCFTGTYLKADGTLKSAPLPKSFSSLSQRYKVRLIPLVTVYHPNGWHFLKTETGIKRATESLVQFIEQNPNLSGLHLDIESISNSQKSNYKRFLKDLRKKLPQEKILTLALFPQVDFPNPNSKIHSELLNADFIDEFVLMSYDFHSSKTDPGPVTSISWTKKNLEFLSNQIPSSKLWLGLPLYGYLWKRNGKVRIISQREFIKRQNRFKITEGEDGYLKIQDSTGIGFISNTKSILQLQKLIETYQLKGTAFWRIGF</sequence>
<organism evidence="3 4">
    <name type="scientific">Leptospira ainlahdjerensis</name>
    <dbReference type="NCBI Taxonomy" id="2810033"/>
    <lineage>
        <taxon>Bacteria</taxon>
        <taxon>Pseudomonadati</taxon>
        <taxon>Spirochaetota</taxon>
        <taxon>Spirochaetia</taxon>
        <taxon>Leptospirales</taxon>
        <taxon>Leptospiraceae</taxon>
        <taxon>Leptospira</taxon>
    </lineage>
</organism>
<dbReference type="SMART" id="SM00636">
    <property type="entry name" value="Glyco_18"/>
    <property type="match status" value="1"/>
</dbReference>
<comment type="caution">
    <text evidence="3">The sequence shown here is derived from an EMBL/GenBank/DDBJ whole genome shotgun (WGS) entry which is preliminary data.</text>
</comment>
<dbReference type="SUPFAM" id="SSF51445">
    <property type="entry name" value="(Trans)glycosidases"/>
    <property type="match status" value="1"/>
</dbReference>
<dbReference type="InterPro" id="IPR011583">
    <property type="entry name" value="Chitinase_II/V-like_cat"/>
</dbReference>
<feature type="signal peptide" evidence="1">
    <location>
        <begin position="1"/>
        <end position="20"/>
    </location>
</feature>
<evidence type="ECO:0000313" key="3">
    <source>
        <dbReference type="EMBL" id="MBM9576708.1"/>
    </source>
</evidence>
<dbReference type="Proteomes" id="UP000724686">
    <property type="component" value="Unassembled WGS sequence"/>
</dbReference>
<feature type="domain" description="GH18" evidence="2">
    <location>
        <begin position="7"/>
        <end position="309"/>
    </location>
</feature>
<proteinExistence type="predicted"/>
<reference evidence="3 4" key="1">
    <citation type="submission" date="2021-02" db="EMBL/GenBank/DDBJ databases">
        <title>Leptospira ainlahdjerensis sp. nov., Leptospira ainazelensis sp. nov., Leptospira abararensis sp. nov. and Leptospira chreensis sp. nov., four new species isolated from water sources in Algeria.</title>
        <authorList>
            <person name="Amara Korba A."/>
            <person name="Kainiu M."/>
            <person name="Vincent A.T."/>
            <person name="Mariet J.-F."/>
            <person name="Veyrier F.J."/>
            <person name="Goarant C."/>
            <person name="Picardeau M."/>
        </authorList>
    </citation>
    <scope>NUCLEOTIDE SEQUENCE [LARGE SCALE GENOMIC DNA]</scope>
    <source>
        <strain evidence="3 4">201903070</strain>
    </source>
</reference>
<dbReference type="Gene3D" id="3.20.20.80">
    <property type="entry name" value="Glycosidases"/>
    <property type="match status" value="1"/>
</dbReference>